<reference evidence="2" key="1">
    <citation type="journal article" date="2022" name="bioRxiv">
        <title>Sequencing and chromosome-scale assembly of the giantPleurodeles waltlgenome.</title>
        <authorList>
            <person name="Brown T."/>
            <person name="Elewa A."/>
            <person name="Iarovenko S."/>
            <person name="Subramanian E."/>
            <person name="Araus A.J."/>
            <person name="Petzold A."/>
            <person name="Susuki M."/>
            <person name="Suzuki K.-i.T."/>
            <person name="Hayashi T."/>
            <person name="Toyoda A."/>
            <person name="Oliveira C."/>
            <person name="Osipova E."/>
            <person name="Leigh N.D."/>
            <person name="Simon A."/>
            <person name="Yun M.H."/>
        </authorList>
    </citation>
    <scope>NUCLEOTIDE SEQUENCE</scope>
    <source>
        <strain evidence="2">20211129_DDA</strain>
        <tissue evidence="2">Liver</tissue>
    </source>
</reference>
<keyword evidence="3" id="KW-1185">Reference proteome</keyword>
<organism evidence="2 3">
    <name type="scientific">Pleurodeles waltl</name>
    <name type="common">Iberian ribbed newt</name>
    <dbReference type="NCBI Taxonomy" id="8319"/>
    <lineage>
        <taxon>Eukaryota</taxon>
        <taxon>Metazoa</taxon>
        <taxon>Chordata</taxon>
        <taxon>Craniata</taxon>
        <taxon>Vertebrata</taxon>
        <taxon>Euteleostomi</taxon>
        <taxon>Amphibia</taxon>
        <taxon>Batrachia</taxon>
        <taxon>Caudata</taxon>
        <taxon>Salamandroidea</taxon>
        <taxon>Salamandridae</taxon>
        <taxon>Pleurodelinae</taxon>
        <taxon>Pleurodeles</taxon>
    </lineage>
</organism>
<comment type="caution">
    <text evidence="2">The sequence shown here is derived from an EMBL/GenBank/DDBJ whole genome shotgun (WGS) entry which is preliminary data.</text>
</comment>
<dbReference type="AlphaFoldDB" id="A0AAV7MJR0"/>
<accession>A0AAV7MJR0</accession>
<evidence type="ECO:0000313" key="2">
    <source>
        <dbReference type="EMBL" id="KAJ1103601.1"/>
    </source>
</evidence>
<dbReference type="Proteomes" id="UP001066276">
    <property type="component" value="Chromosome 9"/>
</dbReference>
<protein>
    <submittedName>
        <fullName evidence="2">Uncharacterized protein</fullName>
    </submittedName>
</protein>
<feature type="compositionally biased region" description="Low complexity" evidence="1">
    <location>
        <begin position="62"/>
        <end position="71"/>
    </location>
</feature>
<evidence type="ECO:0000313" key="3">
    <source>
        <dbReference type="Proteomes" id="UP001066276"/>
    </source>
</evidence>
<feature type="region of interest" description="Disordered" evidence="1">
    <location>
        <begin position="62"/>
        <end position="93"/>
    </location>
</feature>
<feature type="region of interest" description="Disordered" evidence="1">
    <location>
        <begin position="22"/>
        <end position="44"/>
    </location>
</feature>
<evidence type="ECO:0000256" key="1">
    <source>
        <dbReference type="SAM" id="MobiDB-lite"/>
    </source>
</evidence>
<sequence>MRTWLTDGGDVRRVELVVGESAQQTGLAHAGVPDEEQPEQDVVLLGHAASRGACSWAGRGASAAAPSAHGRPGPPPGSAGGSRSPEARGEGSSAADARGTLWRECSSALPFCWGARNAVARGLLCSALPALLLGREECCGARAALAARLLWREDYPCAVARELPSCCGARCTAG</sequence>
<dbReference type="EMBL" id="JANPWB010000013">
    <property type="protein sequence ID" value="KAJ1103601.1"/>
    <property type="molecule type" value="Genomic_DNA"/>
</dbReference>
<gene>
    <name evidence="2" type="ORF">NDU88_001022</name>
</gene>
<proteinExistence type="predicted"/>
<name>A0AAV7MJR0_PLEWA</name>